<comment type="caution">
    <text evidence="2">The sequence shown here is derived from an EMBL/GenBank/DDBJ whole genome shotgun (WGS) entry which is preliminary data.</text>
</comment>
<organism evidence="2 3">
    <name type="scientific">Bradyrhizobium ivorense</name>
    <dbReference type="NCBI Taxonomy" id="2511166"/>
    <lineage>
        <taxon>Bacteria</taxon>
        <taxon>Pseudomonadati</taxon>
        <taxon>Pseudomonadota</taxon>
        <taxon>Alphaproteobacteria</taxon>
        <taxon>Hyphomicrobiales</taxon>
        <taxon>Nitrobacteraceae</taxon>
        <taxon>Bradyrhizobium</taxon>
    </lineage>
</organism>
<evidence type="ECO:0000256" key="1">
    <source>
        <dbReference type="SAM" id="Phobius"/>
    </source>
</evidence>
<evidence type="ECO:0000313" key="2">
    <source>
        <dbReference type="EMBL" id="VIO78287.1"/>
    </source>
</evidence>
<keyword evidence="3" id="KW-1185">Reference proteome</keyword>
<protein>
    <submittedName>
        <fullName evidence="2">Uncharacterized protein</fullName>
    </submittedName>
</protein>
<keyword evidence="1" id="KW-0472">Membrane</keyword>
<dbReference type="EMBL" id="CAADFC020000030">
    <property type="protein sequence ID" value="VIO78287.1"/>
    <property type="molecule type" value="Genomic_DNA"/>
</dbReference>
<accession>A0A508TV04</accession>
<dbReference type="AlphaFoldDB" id="A0A508TV04"/>
<sequence>MLALCQILVADAVLTGLLLGVFASLLRHAPIRKV</sequence>
<keyword evidence="1" id="KW-0812">Transmembrane</keyword>
<reference evidence="2" key="1">
    <citation type="submission" date="2019-02" db="EMBL/GenBank/DDBJ databases">
        <authorList>
            <person name="Pothier F.J."/>
        </authorList>
    </citation>
    <scope>NUCLEOTIDE SEQUENCE</scope>
    <source>
        <strain evidence="2">CI-1B</strain>
    </source>
</reference>
<evidence type="ECO:0000313" key="3">
    <source>
        <dbReference type="Proteomes" id="UP000328092"/>
    </source>
</evidence>
<keyword evidence="1" id="KW-1133">Transmembrane helix</keyword>
<dbReference type="Proteomes" id="UP000328092">
    <property type="component" value="Unassembled WGS sequence"/>
</dbReference>
<name>A0A508TV04_9BRAD</name>
<gene>
    <name evidence="2" type="ORF">CI1B_73300</name>
</gene>
<feature type="transmembrane region" description="Helical" evidence="1">
    <location>
        <begin position="6"/>
        <end position="26"/>
    </location>
</feature>
<proteinExistence type="predicted"/>